<reference evidence="2 3" key="1">
    <citation type="submission" date="2019-02" db="EMBL/GenBank/DDBJ databases">
        <title>Deep-cultivation of Planctomycetes and their phenomic and genomic characterization uncovers novel biology.</title>
        <authorList>
            <person name="Wiegand S."/>
            <person name="Jogler M."/>
            <person name="Boedeker C."/>
            <person name="Pinto D."/>
            <person name="Vollmers J."/>
            <person name="Rivas-Marin E."/>
            <person name="Kohn T."/>
            <person name="Peeters S.H."/>
            <person name="Heuer A."/>
            <person name="Rast P."/>
            <person name="Oberbeckmann S."/>
            <person name="Bunk B."/>
            <person name="Jeske O."/>
            <person name="Meyerdierks A."/>
            <person name="Storesund J.E."/>
            <person name="Kallscheuer N."/>
            <person name="Luecker S."/>
            <person name="Lage O.M."/>
            <person name="Pohl T."/>
            <person name="Merkel B.J."/>
            <person name="Hornburger P."/>
            <person name="Mueller R.-W."/>
            <person name="Bruemmer F."/>
            <person name="Labrenz M."/>
            <person name="Spormann A.M."/>
            <person name="Op den Camp H."/>
            <person name="Overmann J."/>
            <person name="Amann R."/>
            <person name="Jetten M.S.M."/>
            <person name="Mascher T."/>
            <person name="Medema M.H."/>
            <person name="Devos D.P."/>
            <person name="Kaster A.-K."/>
            <person name="Ovreas L."/>
            <person name="Rohde M."/>
            <person name="Galperin M.Y."/>
            <person name="Jogler C."/>
        </authorList>
    </citation>
    <scope>NUCLEOTIDE SEQUENCE [LARGE SCALE GENOMIC DNA]</scope>
    <source>
        <strain evidence="2 3">Pan181</strain>
    </source>
</reference>
<sequence>MPGSERQREIRRRRKRREGLTKLKSRLSKASPSEKAEIARKLRGMTPGAEVLIEDWKLEETDR</sequence>
<dbReference type="Proteomes" id="UP000315750">
    <property type="component" value="Chromosome"/>
</dbReference>
<feature type="compositionally biased region" description="Basic residues" evidence="1">
    <location>
        <begin position="9"/>
        <end position="27"/>
    </location>
</feature>
<dbReference type="AlphaFoldDB" id="A0A518AT23"/>
<dbReference type="Pfam" id="PF20607">
    <property type="entry name" value="DUF6800"/>
    <property type="match status" value="1"/>
</dbReference>
<dbReference type="OrthoDB" id="292404at2"/>
<feature type="region of interest" description="Disordered" evidence="1">
    <location>
        <begin position="1"/>
        <end position="37"/>
    </location>
</feature>
<dbReference type="EMBL" id="CP036278">
    <property type="protein sequence ID" value="QDU57868.1"/>
    <property type="molecule type" value="Genomic_DNA"/>
</dbReference>
<protein>
    <submittedName>
        <fullName evidence="2">Uncharacterized protein</fullName>
    </submittedName>
</protein>
<dbReference type="KEGG" id="amuc:Pan181_40910"/>
<dbReference type="InterPro" id="IPR046479">
    <property type="entry name" value="DUF6800"/>
</dbReference>
<evidence type="ECO:0000256" key="1">
    <source>
        <dbReference type="SAM" id="MobiDB-lite"/>
    </source>
</evidence>
<gene>
    <name evidence="2" type="ORF">Pan181_40910</name>
</gene>
<accession>A0A518AT23</accession>
<keyword evidence="3" id="KW-1185">Reference proteome</keyword>
<name>A0A518AT23_9BACT</name>
<evidence type="ECO:0000313" key="3">
    <source>
        <dbReference type="Proteomes" id="UP000315750"/>
    </source>
</evidence>
<evidence type="ECO:0000313" key="2">
    <source>
        <dbReference type="EMBL" id="QDU57868.1"/>
    </source>
</evidence>
<dbReference type="RefSeq" id="WP_145249289.1">
    <property type="nucleotide sequence ID" value="NZ_CP036278.1"/>
</dbReference>
<proteinExistence type="predicted"/>
<organism evidence="2 3">
    <name type="scientific">Aeoliella mucimassa</name>
    <dbReference type="NCBI Taxonomy" id="2527972"/>
    <lineage>
        <taxon>Bacteria</taxon>
        <taxon>Pseudomonadati</taxon>
        <taxon>Planctomycetota</taxon>
        <taxon>Planctomycetia</taxon>
        <taxon>Pirellulales</taxon>
        <taxon>Lacipirellulaceae</taxon>
        <taxon>Aeoliella</taxon>
    </lineage>
</organism>